<protein>
    <submittedName>
        <fullName evidence="1">Uncharacterized protein</fullName>
    </submittedName>
</protein>
<sequence length="188" mass="21823">MNSNITQMILKHIEKVKGSFTQEKILLTNEELKVILKDSPYFDESIVSGYFYTYLFSHAFYDSIDNILICESYSNNINSNDLIPFSKDTINNTQELLNFCIKDNSFWPEIMYGTLYVKNSLYKLEFSKVKINSLNKQISFKLENTPGTDLIPKEGLGEGILFIYQDSNEKQMSNVIESNKNKFEKNVK</sequence>
<accession>A0A5E8CID0</accession>
<organism evidence="1">
    <name type="scientific">seawater metagenome</name>
    <dbReference type="NCBI Taxonomy" id="1561972"/>
    <lineage>
        <taxon>unclassified sequences</taxon>
        <taxon>metagenomes</taxon>
        <taxon>ecological metagenomes</taxon>
    </lineage>
</organism>
<gene>
    <name evidence="1" type="ORF">CPAV1605_552</name>
</gene>
<reference evidence="1" key="1">
    <citation type="submission" date="2019-09" db="EMBL/GenBank/DDBJ databases">
        <authorList>
            <person name="Needham M D."/>
        </authorList>
    </citation>
    <scope>NUCLEOTIDE SEQUENCE</scope>
</reference>
<name>A0A5E8CID0_9ZZZZ</name>
<dbReference type="EMBL" id="CABVLZ010000002">
    <property type="protein sequence ID" value="VVU94827.1"/>
    <property type="molecule type" value="Genomic_DNA"/>
</dbReference>
<proteinExistence type="predicted"/>
<evidence type="ECO:0000313" key="1">
    <source>
        <dbReference type="EMBL" id="VVU94827.1"/>
    </source>
</evidence>
<dbReference type="AlphaFoldDB" id="A0A5E8CID0"/>